<feature type="coiled-coil region" evidence="1">
    <location>
        <begin position="206"/>
        <end position="233"/>
    </location>
</feature>
<dbReference type="EMBL" id="CP017641">
    <property type="protein sequence ID" value="APZ92068.1"/>
    <property type="molecule type" value="Genomic_DNA"/>
</dbReference>
<feature type="coiled-coil region" evidence="1">
    <location>
        <begin position="266"/>
        <end position="307"/>
    </location>
</feature>
<organism evidence="2 3">
    <name type="scientific">Fuerstiella marisgermanici</name>
    <dbReference type="NCBI Taxonomy" id="1891926"/>
    <lineage>
        <taxon>Bacteria</taxon>
        <taxon>Pseudomonadati</taxon>
        <taxon>Planctomycetota</taxon>
        <taxon>Planctomycetia</taxon>
        <taxon>Planctomycetales</taxon>
        <taxon>Planctomycetaceae</taxon>
        <taxon>Fuerstiella</taxon>
    </lineage>
</organism>
<feature type="coiled-coil region" evidence="1">
    <location>
        <begin position="52"/>
        <end position="79"/>
    </location>
</feature>
<proteinExistence type="predicted"/>
<keyword evidence="3" id="KW-1185">Reference proteome</keyword>
<dbReference type="KEGG" id="fmr:Fuma_01672"/>
<dbReference type="STRING" id="1891926.Fuma_01672"/>
<dbReference type="AlphaFoldDB" id="A0A1P8WDB4"/>
<name>A0A1P8WDB4_9PLAN</name>
<evidence type="ECO:0000313" key="3">
    <source>
        <dbReference type="Proteomes" id="UP000187735"/>
    </source>
</evidence>
<protein>
    <submittedName>
        <fullName evidence="2">Uncharacterized protein</fullName>
    </submittedName>
</protein>
<reference evidence="2 3" key="1">
    <citation type="journal article" date="2016" name="Front. Microbiol.">
        <title>Fuerstia marisgermanicae gen. nov., sp. nov., an Unusual Member of the Phylum Planctomycetes from the German Wadden Sea.</title>
        <authorList>
            <person name="Kohn T."/>
            <person name="Heuer A."/>
            <person name="Jogler M."/>
            <person name="Vollmers J."/>
            <person name="Boedeker C."/>
            <person name="Bunk B."/>
            <person name="Rast P."/>
            <person name="Borchert D."/>
            <person name="Glockner I."/>
            <person name="Freese H.M."/>
            <person name="Klenk H.P."/>
            <person name="Overmann J."/>
            <person name="Kaster A.K."/>
            <person name="Rohde M."/>
            <person name="Wiegand S."/>
            <person name="Jogler C."/>
        </authorList>
    </citation>
    <scope>NUCLEOTIDE SEQUENCE [LARGE SCALE GENOMIC DNA]</scope>
    <source>
        <strain evidence="2 3">NH11</strain>
    </source>
</reference>
<keyword evidence="1" id="KW-0175">Coiled coil</keyword>
<dbReference type="Proteomes" id="UP000187735">
    <property type="component" value="Chromosome"/>
</dbReference>
<dbReference type="RefSeq" id="WP_077023732.1">
    <property type="nucleotide sequence ID" value="NZ_CP017641.1"/>
</dbReference>
<evidence type="ECO:0000313" key="2">
    <source>
        <dbReference type="EMBL" id="APZ92068.1"/>
    </source>
</evidence>
<gene>
    <name evidence="2" type="ORF">Fuma_01672</name>
</gene>
<sequence length="327" mass="36223">MSTVGKICLVLTLLLLIVAIAPIPSPYGGWLPRLLVIHSEWSQKIRDGKEDVRNKKTAEAKARQELMEASAELEALKIGWDKVWNIPPRGPNLPADAPSIANNNGQLVVNNIGEQHGLTNSQIQGDNNAPQTVRPTVHAFYGGAEGETYVGEFIATDIGPRNAVLQPVHVLNPQEVASWPMNAGWRLRTMIPAAPRAKIDELYRHGRRTQEMLQQTQANIQRQQEQLQLAQAALAVRRSELLGDPNRQVEDVPGRPEIALGLLTVTELVEEERDQLLLEVDRLRRAIKTASEERDALVEDLRKATEALPGSSTDYDRLPSKIAADVQ</sequence>
<accession>A0A1P8WDB4</accession>
<evidence type="ECO:0000256" key="1">
    <source>
        <dbReference type="SAM" id="Coils"/>
    </source>
</evidence>